<accession>A0AA35P440</accession>
<sequence length="147" mass="15460">MKPSPEILQPTDPLPPKPVVQLTASLQLPNGLTMEVPITIDSGSNADFIGLDFIQEHNIALLPATLPLKVVTVDGRELLGAGGAANASDGDANWESPRSHQLQCHPTVGHAYSIRHELAAQAQPSIGVVPATTDLRLLILCGTLHSA</sequence>
<evidence type="ECO:0000313" key="1">
    <source>
        <dbReference type="EMBL" id="CAI5772195.1"/>
    </source>
</evidence>
<dbReference type="AlphaFoldDB" id="A0AA35P440"/>
<dbReference type="EMBL" id="OX395129">
    <property type="protein sequence ID" value="CAI5772195.1"/>
    <property type="molecule type" value="Genomic_DNA"/>
</dbReference>
<reference evidence="1" key="1">
    <citation type="submission" date="2022-12" db="EMBL/GenBank/DDBJ databases">
        <authorList>
            <person name="Alioto T."/>
            <person name="Alioto T."/>
            <person name="Gomez Garrido J."/>
        </authorList>
    </citation>
    <scope>NUCLEOTIDE SEQUENCE</scope>
</reference>
<evidence type="ECO:0000313" key="2">
    <source>
        <dbReference type="Proteomes" id="UP001178461"/>
    </source>
</evidence>
<organism evidence="1 2">
    <name type="scientific">Podarcis lilfordi</name>
    <name type="common">Lilford's wall lizard</name>
    <dbReference type="NCBI Taxonomy" id="74358"/>
    <lineage>
        <taxon>Eukaryota</taxon>
        <taxon>Metazoa</taxon>
        <taxon>Chordata</taxon>
        <taxon>Craniata</taxon>
        <taxon>Vertebrata</taxon>
        <taxon>Euteleostomi</taxon>
        <taxon>Lepidosauria</taxon>
        <taxon>Squamata</taxon>
        <taxon>Bifurcata</taxon>
        <taxon>Unidentata</taxon>
        <taxon>Episquamata</taxon>
        <taxon>Laterata</taxon>
        <taxon>Lacertibaenia</taxon>
        <taxon>Lacertidae</taxon>
        <taxon>Podarcis</taxon>
    </lineage>
</organism>
<name>A0AA35P440_9SAUR</name>
<gene>
    <name evidence="1" type="ORF">PODLI_1B005809</name>
</gene>
<keyword evidence="2" id="KW-1185">Reference proteome</keyword>
<protein>
    <submittedName>
        <fullName evidence="1">Uncharacterized protein</fullName>
    </submittedName>
</protein>
<proteinExistence type="predicted"/>
<dbReference type="Proteomes" id="UP001178461">
    <property type="component" value="Chromosome 4"/>
</dbReference>